<name>A0A2A4JNB4_HELVI</name>
<dbReference type="GO" id="GO:0043161">
    <property type="term" value="P:proteasome-mediated ubiquitin-dependent protein catabolic process"/>
    <property type="evidence" value="ECO:0007669"/>
    <property type="project" value="TreeGrafter"/>
</dbReference>
<dbReference type="SMART" id="SM00185">
    <property type="entry name" value="ARM"/>
    <property type="match status" value="8"/>
</dbReference>
<accession>A0A2A4JNB4</accession>
<dbReference type="GO" id="GO:0005634">
    <property type="term" value="C:nucleus"/>
    <property type="evidence" value="ECO:0007669"/>
    <property type="project" value="UniProtKB-SubCell"/>
</dbReference>
<dbReference type="Gene3D" id="1.25.10.10">
    <property type="entry name" value="Leucine-rich Repeat Variant"/>
    <property type="match status" value="2"/>
</dbReference>
<dbReference type="Pfam" id="PF00514">
    <property type="entry name" value="Arm"/>
    <property type="match status" value="1"/>
</dbReference>
<dbReference type="STRING" id="7102.A0A2A4JNB4"/>
<dbReference type="InterPro" id="IPR038739">
    <property type="entry name" value="ARMC8/Vid28"/>
</dbReference>
<dbReference type="InterPro" id="IPR011989">
    <property type="entry name" value="ARM-like"/>
</dbReference>
<dbReference type="PANTHER" id="PTHR15651">
    <property type="entry name" value="ARMADILLO REPEAT-CONTAINING PROTEIN 8"/>
    <property type="match status" value="1"/>
</dbReference>
<comment type="caution">
    <text evidence="8">The sequence shown here is derived from an EMBL/GenBank/DDBJ whole genome shotgun (WGS) entry which is preliminary data.</text>
</comment>
<comment type="subcellular location">
    <subcellularLocation>
        <location evidence="2">Cytoplasm</location>
    </subcellularLocation>
    <subcellularLocation>
        <location evidence="1">Nucleus</location>
    </subcellularLocation>
</comment>
<dbReference type="InterPro" id="IPR000225">
    <property type="entry name" value="Armadillo"/>
</dbReference>
<evidence type="ECO:0000256" key="6">
    <source>
        <dbReference type="ARBA" id="ARBA00023242"/>
    </source>
</evidence>
<dbReference type="PANTHER" id="PTHR15651:SF7">
    <property type="entry name" value="ARMADILLO REPEAT-CONTAINING PROTEIN 8"/>
    <property type="match status" value="1"/>
</dbReference>
<dbReference type="EMBL" id="NWSH01000980">
    <property type="protein sequence ID" value="PCG73276.1"/>
    <property type="molecule type" value="Genomic_DNA"/>
</dbReference>
<dbReference type="SUPFAM" id="SSF48371">
    <property type="entry name" value="ARM repeat"/>
    <property type="match status" value="1"/>
</dbReference>
<evidence type="ECO:0000256" key="3">
    <source>
        <dbReference type="ARBA" id="ARBA00013746"/>
    </source>
</evidence>
<feature type="repeat" description="ARM" evidence="7">
    <location>
        <begin position="53"/>
        <end position="83"/>
    </location>
</feature>
<proteinExistence type="predicted"/>
<keyword evidence="6" id="KW-0539">Nucleus</keyword>
<sequence>MQQITVFMDIESSRSYIDELYSPDAPKVVEALVALKNSVIGSNRQKSSVIQQGVVPRLLQLMSDETLDPNIRLEATITIGSLAKGTTENVKSLVEQGAATALVELLKTAPVGTKLAEAGLCALRSVFMTPPAPISALPADMRLLTRLTQIAREGSPTARACVVRILSIWCGGAGEQEALCAAGACEAAAALLAATPPAAPALPALDLLAAMCFENTNVSHIALNTRHGDKTIPELLSSLVCRDKPLPVAMGAARCLTFMHRANALPADDARVVFGALPCLARLCTKDMPEDIRASAAETLAYLAEVDTSLQRLAAISNHLMTSLAEIVNCQSPAAKQGAFKCFASLGANDEDIRKRIIETHGLMVHVVNGMNNPEASVRLAAVRCLHSLSRSVQQLRTTFQDHAVWKPLMQLLTDSPGAELLTVGSSTLCNLLLEFSPAKEPMLDQGAVEMLCNLTKRPEAALRLNGIWALMNMAFQAEQKVKQRILSCLGTEQMFRLLGDSDTRVIMKTLGLLRNLLSTRHHIDAIMSEYSSQVMQAVIVVLEGSYPAEVKEQALCILGNIGDGEKAKDLIMANEDVLRKLVDYLVQASNRSWGQTSSEYVTRAIQWAIEKTTEGAPGEQAAGGGAVRVREPGVCDACCDAHPESKLQEAALFVCGNLVCATRAVMCVCVCAGAPGEQAAGGGAVRVREPGVCDACCDAHPESKLQEAALFVCGNLVCATRAVMCVCVCAGAPGEQAAGGGAVRVREPGVCDACCDAHPESKLQEAALFVCGNLVCATRAVMCVCVCAGAPGEQAAGGGAVRVREPGAPESKLQEARCFGGAGTWCVCYACCDVCVLCVQATRESKLQEAALFCVREPGVCDARAVMCVCVCAAHPESKPGGGAVRVREPGVAHPESKLQEAALFVCGNLVCATRAVMCVCVCGRAHPESKLQRRRCSCAGPGVCATRAVMGVCVCAGAPGEQAAGGGAVRVRNLVCATRAVNVCVCVQAHPESKLQEAALFVCGNLVWRGEAGAAARQARLADLGVLRALKLLRARHDVAHLHDKVKTALAQFNEFS</sequence>
<evidence type="ECO:0000256" key="5">
    <source>
        <dbReference type="ARBA" id="ARBA00022737"/>
    </source>
</evidence>
<evidence type="ECO:0000256" key="4">
    <source>
        <dbReference type="ARBA" id="ARBA00022490"/>
    </source>
</evidence>
<dbReference type="InterPro" id="IPR016024">
    <property type="entry name" value="ARM-type_fold"/>
</dbReference>
<evidence type="ECO:0000256" key="1">
    <source>
        <dbReference type="ARBA" id="ARBA00004123"/>
    </source>
</evidence>
<protein>
    <recommendedName>
        <fullName evidence="3">Armadillo repeat-containing protein 8</fullName>
    </recommendedName>
</protein>
<dbReference type="PROSITE" id="PS50176">
    <property type="entry name" value="ARM_REPEAT"/>
    <property type="match status" value="1"/>
</dbReference>
<dbReference type="GO" id="GO:0005737">
    <property type="term" value="C:cytoplasm"/>
    <property type="evidence" value="ECO:0007669"/>
    <property type="project" value="UniProtKB-SubCell"/>
</dbReference>
<evidence type="ECO:0000313" key="8">
    <source>
        <dbReference type="EMBL" id="PCG73276.1"/>
    </source>
</evidence>
<evidence type="ECO:0000256" key="2">
    <source>
        <dbReference type="ARBA" id="ARBA00004496"/>
    </source>
</evidence>
<dbReference type="GO" id="GO:0034657">
    <property type="term" value="C:GID complex"/>
    <property type="evidence" value="ECO:0007669"/>
    <property type="project" value="TreeGrafter"/>
</dbReference>
<keyword evidence="4" id="KW-0963">Cytoplasm</keyword>
<keyword evidence="5" id="KW-0677">Repeat</keyword>
<reference evidence="8" key="1">
    <citation type="submission" date="2017-09" db="EMBL/GenBank/DDBJ databases">
        <title>Contemporary evolution of a Lepidopteran species, Heliothis virescens, in response to modern agricultural practices.</title>
        <authorList>
            <person name="Fritz M.L."/>
            <person name="Deyonke A.M."/>
            <person name="Papanicolaou A."/>
            <person name="Micinski S."/>
            <person name="Westbrook J."/>
            <person name="Gould F."/>
        </authorList>
    </citation>
    <scope>NUCLEOTIDE SEQUENCE [LARGE SCALE GENOMIC DNA]</scope>
    <source>
        <strain evidence="8">HvINT-</strain>
        <tissue evidence="8">Whole body</tissue>
    </source>
</reference>
<gene>
    <name evidence="8" type="ORF">B5V51_14974</name>
</gene>
<evidence type="ECO:0000256" key="7">
    <source>
        <dbReference type="PROSITE-ProRule" id="PRU00259"/>
    </source>
</evidence>
<dbReference type="AlphaFoldDB" id="A0A2A4JNB4"/>
<organism evidence="8">
    <name type="scientific">Heliothis virescens</name>
    <name type="common">Tobacco budworm moth</name>
    <dbReference type="NCBI Taxonomy" id="7102"/>
    <lineage>
        <taxon>Eukaryota</taxon>
        <taxon>Metazoa</taxon>
        <taxon>Ecdysozoa</taxon>
        <taxon>Arthropoda</taxon>
        <taxon>Hexapoda</taxon>
        <taxon>Insecta</taxon>
        <taxon>Pterygota</taxon>
        <taxon>Neoptera</taxon>
        <taxon>Endopterygota</taxon>
        <taxon>Lepidoptera</taxon>
        <taxon>Glossata</taxon>
        <taxon>Ditrysia</taxon>
        <taxon>Noctuoidea</taxon>
        <taxon>Noctuidae</taxon>
        <taxon>Heliothinae</taxon>
        <taxon>Heliothis</taxon>
    </lineage>
</organism>